<organism evidence="1 2">
    <name type="scientific">Xylaria bambusicola</name>
    <dbReference type="NCBI Taxonomy" id="326684"/>
    <lineage>
        <taxon>Eukaryota</taxon>
        <taxon>Fungi</taxon>
        <taxon>Dikarya</taxon>
        <taxon>Ascomycota</taxon>
        <taxon>Pezizomycotina</taxon>
        <taxon>Sordariomycetes</taxon>
        <taxon>Xylariomycetidae</taxon>
        <taxon>Xylariales</taxon>
        <taxon>Xylariaceae</taxon>
        <taxon>Xylaria</taxon>
    </lineage>
</organism>
<name>A0AAN7Z0X0_9PEZI</name>
<accession>A0AAN7Z0X0</accession>
<reference evidence="1 2" key="1">
    <citation type="submission" date="2023-10" db="EMBL/GenBank/DDBJ databases">
        <title>Draft genome sequence of Xylaria bambusicola isolate GMP-LS, the root and basal stem rot pathogen of sugarcane in Indonesia.</title>
        <authorList>
            <person name="Selvaraj P."/>
            <person name="Muralishankar V."/>
            <person name="Muruganantham S."/>
            <person name="Sp S."/>
            <person name="Haryani S."/>
            <person name="Lau K.J.X."/>
            <person name="Naqvi N.I."/>
        </authorList>
    </citation>
    <scope>NUCLEOTIDE SEQUENCE [LARGE SCALE GENOMIC DNA]</scope>
    <source>
        <strain evidence="1">GMP-LS</strain>
    </source>
</reference>
<gene>
    <name evidence="1" type="ORF">RRF57_008674</name>
</gene>
<dbReference type="EMBL" id="JAWHQM010000028">
    <property type="protein sequence ID" value="KAK5632960.1"/>
    <property type="molecule type" value="Genomic_DNA"/>
</dbReference>
<sequence>MFVNGAAVHGPTNNNRALHVFLRNMALRVVLLYQSRLDLVYFVCWHKMNATTTPASASQPAAVAASFASDAAYIVNLRTATLIYFTT</sequence>
<protein>
    <submittedName>
        <fullName evidence="1">Uncharacterized protein</fullName>
    </submittedName>
</protein>
<proteinExistence type="predicted"/>
<comment type="caution">
    <text evidence="1">The sequence shown here is derived from an EMBL/GenBank/DDBJ whole genome shotgun (WGS) entry which is preliminary data.</text>
</comment>
<dbReference type="Proteomes" id="UP001305414">
    <property type="component" value="Unassembled WGS sequence"/>
</dbReference>
<evidence type="ECO:0000313" key="2">
    <source>
        <dbReference type="Proteomes" id="UP001305414"/>
    </source>
</evidence>
<keyword evidence="2" id="KW-1185">Reference proteome</keyword>
<dbReference type="AlphaFoldDB" id="A0AAN7Z0X0"/>
<evidence type="ECO:0000313" key="1">
    <source>
        <dbReference type="EMBL" id="KAK5632960.1"/>
    </source>
</evidence>